<keyword evidence="2" id="KW-1185">Reference proteome</keyword>
<organism evidence="1 2">
    <name type="scientific">Plasmopara halstedii</name>
    <name type="common">Downy mildew of sunflower</name>
    <dbReference type="NCBI Taxonomy" id="4781"/>
    <lineage>
        <taxon>Eukaryota</taxon>
        <taxon>Sar</taxon>
        <taxon>Stramenopiles</taxon>
        <taxon>Oomycota</taxon>
        <taxon>Peronosporomycetes</taxon>
        <taxon>Peronosporales</taxon>
        <taxon>Peronosporaceae</taxon>
        <taxon>Plasmopara</taxon>
    </lineage>
</organism>
<sequence length="129" mass="13934">MIDYSHGMLVVWTALRSDDSNTDQYRIQWDSAAVFTSHCGDNIETQMLVVTNSLANVANKKLIVQTTDGSTKISCVDPVNLASSLQMPLRALGGVYSGRIATIQGDDSATYDYGRTNTVKFPQGAAVPT</sequence>
<dbReference type="InterPro" id="IPR039269">
    <property type="entry name" value="ANKFN1"/>
</dbReference>
<dbReference type="GeneID" id="36396794"/>
<proteinExistence type="predicted"/>
<dbReference type="RefSeq" id="XP_024581814.1">
    <property type="nucleotide sequence ID" value="XM_024716191.1"/>
</dbReference>
<name>A0A0P1AVD4_PLAHL</name>
<protein>
    <submittedName>
        <fullName evidence="1">PROTEIN R07E4.1, ISOFORM A</fullName>
    </submittedName>
</protein>
<dbReference type="PANTHER" id="PTHR21437:SF1">
    <property type="entry name" value="WIDE AWAKE"/>
    <property type="match status" value="1"/>
</dbReference>
<evidence type="ECO:0000313" key="2">
    <source>
        <dbReference type="Proteomes" id="UP000054928"/>
    </source>
</evidence>
<reference evidence="2" key="1">
    <citation type="submission" date="2014-09" db="EMBL/GenBank/DDBJ databases">
        <authorList>
            <person name="Sharma Rahul"/>
            <person name="Thines Marco"/>
        </authorList>
    </citation>
    <scope>NUCLEOTIDE SEQUENCE [LARGE SCALE GENOMIC DNA]</scope>
</reference>
<dbReference type="Proteomes" id="UP000054928">
    <property type="component" value="Unassembled WGS sequence"/>
</dbReference>
<evidence type="ECO:0000313" key="1">
    <source>
        <dbReference type="EMBL" id="CEG45445.1"/>
    </source>
</evidence>
<dbReference type="PANTHER" id="PTHR21437">
    <property type="entry name" value="WIDE AWAKE"/>
    <property type="match status" value="1"/>
</dbReference>
<dbReference type="AlphaFoldDB" id="A0A0P1AVD4"/>
<dbReference type="EMBL" id="CCYD01001572">
    <property type="protein sequence ID" value="CEG45445.1"/>
    <property type="molecule type" value="Genomic_DNA"/>
</dbReference>
<accession>A0A0P1AVD4</accession>